<name>A0A0F9CEI9_9ZZZZ</name>
<reference evidence="1" key="1">
    <citation type="journal article" date="2015" name="Nature">
        <title>Complex archaea that bridge the gap between prokaryotes and eukaryotes.</title>
        <authorList>
            <person name="Spang A."/>
            <person name="Saw J.H."/>
            <person name="Jorgensen S.L."/>
            <person name="Zaremba-Niedzwiedzka K."/>
            <person name="Martijn J."/>
            <person name="Lind A.E."/>
            <person name="van Eijk R."/>
            <person name="Schleper C."/>
            <person name="Guy L."/>
            <person name="Ettema T.J."/>
        </authorList>
    </citation>
    <scope>NUCLEOTIDE SEQUENCE</scope>
</reference>
<evidence type="ECO:0000313" key="1">
    <source>
        <dbReference type="EMBL" id="KKK95126.1"/>
    </source>
</evidence>
<dbReference type="EMBL" id="LAZR01047050">
    <property type="protein sequence ID" value="KKK95126.1"/>
    <property type="molecule type" value="Genomic_DNA"/>
</dbReference>
<organism evidence="1">
    <name type="scientific">marine sediment metagenome</name>
    <dbReference type="NCBI Taxonomy" id="412755"/>
    <lineage>
        <taxon>unclassified sequences</taxon>
        <taxon>metagenomes</taxon>
        <taxon>ecological metagenomes</taxon>
    </lineage>
</organism>
<gene>
    <name evidence="1" type="ORF">LCGC14_2675960</name>
</gene>
<evidence type="ECO:0008006" key="2">
    <source>
        <dbReference type="Google" id="ProtNLM"/>
    </source>
</evidence>
<comment type="caution">
    <text evidence="1">The sequence shown here is derived from an EMBL/GenBank/DDBJ whole genome shotgun (WGS) entry which is preliminary data.</text>
</comment>
<dbReference type="AlphaFoldDB" id="A0A0F9CEI9"/>
<accession>A0A0F9CEI9</accession>
<sequence>RVHVLNPKDWAHAAGTDFWLVCGSADMVATGSDDLAAFGWAATGFTFLGGIEADLLSTSDIGIMGGFNFDTASDLLDSPSVFGDYIHGQMVKSITGIAPTTLNMECYARFAANNDETASGFGFIQDGGSPVIEADALAFIHTNGTNFKIRSSGVTDSGAIDDTNVHLWKITMTAGGSVEWFIDGTTQGTLTLLNDQFPCSFGMGTVSGGNNDPVVNWVHIWYA</sequence>
<protein>
    <recommendedName>
        <fullName evidence="2">GH16 domain-containing protein</fullName>
    </recommendedName>
</protein>
<feature type="non-terminal residue" evidence="1">
    <location>
        <position position="1"/>
    </location>
</feature>
<proteinExistence type="predicted"/>